<proteinExistence type="predicted"/>
<dbReference type="RefSeq" id="WP_150277924.1">
    <property type="nucleotide sequence ID" value="NZ_BMFF01000005.1"/>
</dbReference>
<organism evidence="2 3">
    <name type="scientific">Halopseudomonas salina</name>
    <dbReference type="NCBI Taxonomy" id="1323744"/>
    <lineage>
        <taxon>Bacteria</taxon>
        <taxon>Pseudomonadati</taxon>
        <taxon>Pseudomonadota</taxon>
        <taxon>Gammaproteobacteria</taxon>
        <taxon>Pseudomonadales</taxon>
        <taxon>Pseudomonadaceae</taxon>
        <taxon>Halopseudomonas</taxon>
    </lineage>
</organism>
<feature type="chain" id="PRO_5045558696" evidence="1">
    <location>
        <begin position="20"/>
        <end position="79"/>
    </location>
</feature>
<keyword evidence="1" id="KW-0732">Signal</keyword>
<protein>
    <submittedName>
        <fullName evidence="2">Uncharacterized protein</fullName>
    </submittedName>
</protein>
<keyword evidence="3" id="KW-1185">Reference proteome</keyword>
<dbReference type="EMBL" id="BMFF01000005">
    <property type="protein sequence ID" value="GGD06889.1"/>
    <property type="molecule type" value="Genomic_DNA"/>
</dbReference>
<accession>A0ABQ1PYF7</accession>
<name>A0ABQ1PYF7_9GAMM</name>
<comment type="caution">
    <text evidence="2">The sequence shown here is derived from an EMBL/GenBank/DDBJ whole genome shotgun (WGS) entry which is preliminary data.</text>
</comment>
<gene>
    <name evidence="2" type="ORF">GCM10007418_27390</name>
</gene>
<evidence type="ECO:0000313" key="3">
    <source>
        <dbReference type="Proteomes" id="UP000638188"/>
    </source>
</evidence>
<reference evidence="3" key="1">
    <citation type="journal article" date="2019" name="Int. J. Syst. Evol. Microbiol.">
        <title>The Global Catalogue of Microorganisms (GCM) 10K type strain sequencing project: providing services to taxonomists for standard genome sequencing and annotation.</title>
        <authorList>
            <consortium name="The Broad Institute Genomics Platform"/>
            <consortium name="The Broad Institute Genome Sequencing Center for Infectious Disease"/>
            <person name="Wu L."/>
            <person name="Ma J."/>
        </authorList>
    </citation>
    <scope>NUCLEOTIDE SEQUENCE [LARGE SCALE GENOMIC DNA]</scope>
    <source>
        <strain evidence="3">CGMCC 1.12482</strain>
    </source>
</reference>
<dbReference type="Proteomes" id="UP000638188">
    <property type="component" value="Unassembled WGS sequence"/>
</dbReference>
<evidence type="ECO:0000256" key="1">
    <source>
        <dbReference type="SAM" id="SignalP"/>
    </source>
</evidence>
<feature type="signal peptide" evidence="1">
    <location>
        <begin position="1"/>
        <end position="19"/>
    </location>
</feature>
<sequence length="79" mass="8500">MKRLTLFFAAAVISTPLFAMHCPADMAKIDAQLQSNPPSDPAVLEQVQSLRAEGQELHEAGKHGQSVEVLGQAMELLEG</sequence>
<evidence type="ECO:0000313" key="2">
    <source>
        <dbReference type="EMBL" id="GGD06889.1"/>
    </source>
</evidence>